<keyword evidence="2" id="KW-0560">Oxidoreductase</keyword>
<dbReference type="RefSeq" id="WP_169531488.1">
    <property type="nucleotide sequence ID" value="NZ_JABBGH010000002.1"/>
</dbReference>
<sequence length="145" mass="15916">MKGLRNMLLSGHLGCGRWLLPVLGTGLLVLAMQQSAVAQVPASTQVVRLAKLEIYPNQVEGYKAALREGVETAMRVEPGVLTLYAVQEKANPTRFTLLEIYASPAAYQGHIQTPHFLKYKTGTKDMVKSLELIDTVPLVPGMRIK</sequence>
<protein>
    <submittedName>
        <fullName evidence="2">Antibiotic biosynthesis monooxygenase</fullName>
    </submittedName>
</protein>
<organism evidence="2 3">
    <name type="scientific">Hymenobacter polaris</name>
    <dbReference type="NCBI Taxonomy" id="2682546"/>
    <lineage>
        <taxon>Bacteria</taxon>
        <taxon>Pseudomonadati</taxon>
        <taxon>Bacteroidota</taxon>
        <taxon>Cytophagia</taxon>
        <taxon>Cytophagales</taxon>
        <taxon>Hymenobacteraceae</taxon>
        <taxon>Hymenobacter</taxon>
    </lineage>
</organism>
<dbReference type="Proteomes" id="UP000559626">
    <property type="component" value="Unassembled WGS sequence"/>
</dbReference>
<dbReference type="InterPro" id="IPR007138">
    <property type="entry name" value="ABM_dom"/>
</dbReference>
<evidence type="ECO:0000313" key="2">
    <source>
        <dbReference type="EMBL" id="NML65882.1"/>
    </source>
</evidence>
<dbReference type="PANTHER" id="PTHR33336">
    <property type="entry name" value="QUINOL MONOOXYGENASE YGIN-RELATED"/>
    <property type="match status" value="1"/>
</dbReference>
<dbReference type="PROSITE" id="PS51725">
    <property type="entry name" value="ABM"/>
    <property type="match status" value="1"/>
</dbReference>
<evidence type="ECO:0000313" key="3">
    <source>
        <dbReference type="Proteomes" id="UP000559626"/>
    </source>
</evidence>
<dbReference type="PANTHER" id="PTHR33336:SF3">
    <property type="entry name" value="ABM DOMAIN-CONTAINING PROTEIN"/>
    <property type="match status" value="1"/>
</dbReference>
<dbReference type="AlphaFoldDB" id="A0A7Y0AEU7"/>
<comment type="caution">
    <text evidence="2">The sequence shown here is derived from an EMBL/GenBank/DDBJ whole genome shotgun (WGS) entry which is preliminary data.</text>
</comment>
<reference evidence="2 3" key="1">
    <citation type="submission" date="2020-04" db="EMBL/GenBank/DDBJ databases">
        <title>Hymenobacter polaris sp. nov., isolated from Arctic soil.</title>
        <authorList>
            <person name="Dahal R.H."/>
        </authorList>
    </citation>
    <scope>NUCLEOTIDE SEQUENCE [LARGE SCALE GENOMIC DNA]</scope>
    <source>
        <strain evidence="2 3">RP-2-7</strain>
    </source>
</reference>
<proteinExistence type="predicted"/>
<dbReference type="Pfam" id="PF03992">
    <property type="entry name" value="ABM"/>
    <property type="match status" value="1"/>
</dbReference>
<name>A0A7Y0AEU7_9BACT</name>
<feature type="domain" description="ABM" evidence="1">
    <location>
        <begin position="46"/>
        <end position="136"/>
    </location>
</feature>
<keyword evidence="2" id="KW-0503">Monooxygenase</keyword>
<dbReference type="SUPFAM" id="SSF54909">
    <property type="entry name" value="Dimeric alpha+beta barrel"/>
    <property type="match status" value="1"/>
</dbReference>
<dbReference type="GO" id="GO:0004497">
    <property type="term" value="F:monooxygenase activity"/>
    <property type="evidence" value="ECO:0007669"/>
    <property type="project" value="UniProtKB-KW"/>
</dbReference>
<dbReference type="InterPro" id="IPR050744">
    <property type="entry name" value="AI-2_Isomerase_LsrG"/>
</dbReference>
<gene>
    <name evidence="2" type="ORF">HHL22_11765</name>
</gene>
<keyword evidence="3" id="KW-1185">Reference proteome</keyword>
<dbReference type="InterPro" id="IPR011008">
    <property type="entry name" value="Dimeric_a/b-barrel"/>
</dbReference>
<dbReference type="Gene3D" id="3.30.70.100">
    <property type="match status" value="1"/>
</dbReference>
<evidence type="ECO:0000259" key="1">
    <source>
        <dbReference type="PROSITE" id="PS51725"/>
    </source>
</evidence>
<dbReference type="EMBL" id="JABBGH010000002">
    <property type="protein sequence ID" value="NML65882.1"/>
    <property type="molecule type" value="Genomic_DNA"/>
</dbReference>
<accession>A0A7Y0AEU7</accession>